<dbReference type="FunCoup" id="H2AZN3">
    <property type="interactions" value="388"/>
</dbReference>
<dbReference type="InterPro" id="IPR018506">
    <property type="entry name" value="Cyt_B5_heme-BS"/>
</dbReference>
<dbReference type="AlphaFoldDB" id="H2AZN3"/>
<keyword evidence="14" id="KW-0408">Iron</keyword>
<evidence type="ECO:0000256" key="5">
    <source>
        <dbReference type="ARBA" id="ARBA00022448"/>
    </source>
</evidence>
<dbReference type="EMBL" id="HE650829">
    <property type="protein sequence ID" value="CCF59833.1"/>
    <property type="molecule type" value="Genomic_DNA"/>
</dbReference>
<keyword evidence="7" id="KW-0285">Flavoprotein</keyword>
<evidence type="ECO:0000259" key="24">
    <source>
        <dbReference type="PROSITE" id="PS50255"/>
    </source>
</evidence>
<evidence type="ECO:0000256" key="23">
    <source>
        <dbReference type="ARBA" id="ARBA00078938"/>
    </source>
</evidence>
<dbReference type="GO" id="GO:0046872">
    <property type="term" value="F:metal ion binding"/>
    <property type="evidence" value="ECO:0007669"/>
    <property type="project" value="UniProtKB-KW"/>
</dbReference>
<proteinExistence type="inferred from homology"/>
<dbReference type="InterPro" id="IPR013785">
    <property type="entry name" value="Aldolase_TIM"/>
</dbReference>
<keyword evidence="13" id="KW-0560">Oxidoreductase</keyword>
<evidence type="ECO:0000256" key="3">
    <source>
        <dbReference type="ARBA" id="ARBA00004569"/>
    </source>
</evidence>
<dbReference type="GO" id="GO:0004460">
    <property type="term" value="F:L-lactate dehydrogenase (cytochrome) activity"/>
    <property type="evidence" value="ECO:0007669"/>
    <property type="project" value="UniProtKB-EC"/>
</dbReference>
<keyword evidence="27" id="KW-1185">Reference proteome</keyword>
<dbReference type="PRINTS" id="PR00363">
    <property type="entry name" value="CYTOCHROMEB5"/>
</dbReference>
<evidence type="ECO:0000259" key="25">
    <source>
        <dbReference type="PROSITE" id="PS51349"/>
    </source>
</evidence>
<evidence type="ECO:0000256" key="4">
    <source>
        <dbReference type="ARBA" id="ARBA00011881"/>
    </source>
</evidence>
<evidence type="ECO:0000256" key="19">
    <source>
        <dbReference type="ARBA" id="ARBA00066458"/>
    </source>
</evidence>
<dbReference type="InterPro" id="IPR001199">
    <property type="entry name" value="Cyt_B5-like_heme/steroid-bd"/>
</dbReference>
<dbReference type="PROSITE" id="PS00191">
    <property type="entry name" value="CYTOCHROME_B5_1"/>
    <property type="match status" value="1"/>
</dbReference>
<dbReference type="PROSITE" id="PS00557">
    <property type="entry name" value="FMN_HYDROXY_ACID_DH_1"/>
    <property type="match status" value="1"/>
</dbReference>
<comment type="subunit">
    <text evidence="4">Homotetramer.</text>
</comment>
<evidence type="ECO:0000256" key="2">
    <source>
        <dbReference type="ARBA" id="ARBA00001970"/>
    </source>
</evidence>
<dbReference type="PROSITE" id="PS50255">
    <property type="entry name" value="CYTOCHROME_B5_2"/>
    <property type="match status" value="1"/>
</dbReference>
<keyword evidence="12" id="KW-0249">Electron transport</keyword>
<dbReference type="InterPro" id="IPR008259">
    <property type="entry name" value="FMN_hydac_DH_AS"/>
</dbReference>
<organism evidence="26 27">
    <name type="scientific">Kazachstania africana (strain ATCC 22294 / BCRC 22015 / CBS 2517 / CECT 1963 / NBRC 1671 / NRRL Y-8276)</name>
    <name type="common">Yeast</name>
    <name type="synonym">Kluyveromyces africanus</name>
    <dbReference type="NCBI Taxonomy" id="1071382"/>
    <lineage>
        <taxon>Eukaryota</taxon>
        <taxon>Fungi</taxon>
        <taxon>Dikarya</taxon>
        <taxon>Ascomycota</taxon>
        <taxon>Saccharomycotina</taxon>
        <taxon>Saccharomycetes</taxon>
        <taxon>Saccharomycetales</taxon>
        <taxon>Saccharomycetaceae</taxon>
        <taxon>Kazachstania</taxon>
    </lineage>
</organism>
<evidence type="ECO:0000256" key="15">
    <source>
        <dbReference type="ARBA" id="ARBA00023128"/>
    </source>
</evidence>
<evidence type="ECO:0000256" key="12">
    <source>
        <dbReference type="ARBA" id="ARBA00022982"/>
    </source>
</evidence>
<comment type="similarity">
    <text evidence="17">In the C-terminal section; belongs to the FMN-dependent alpha-hydroxy acid dehydrogenase family.</text>
</comment>
<dbReference type="FunFam" id="3.10.120.10:FF:000009">
    <property type="entry name" value="Cytochrome b2, mitochondrial, putative"/>
    <property type="match status" value="1"/>
</dbReference>
<dbReference type="SUPFAM" id="SSF51395">
    <property type="entry name" value="FMN-linked oxidoreductases"/>
    <property type="match status" value="1"/>
</dbReference>
<dbReference type="InterPro" id="IPR037396">
    <property type="entry name" value="FMN_HAD"/>
</dbReference>
<dbReference type="Gene3D" id="3.10.120.10">
    <property type="entry name" value="Cytochrome b5-like heme/steroid binding domain"/>
    <property type="match status" value="1"/>
</dbReference>
<dbReference type="CDD" id="cd02922">
    <property type="entry name" value="FCB2_FMN"/>
    <property type="match status" value="1"/>
</dbReference>
<dbReference type="InterPro" id="IPR000262">
    <property type="entry name" value="FMN-dep_DH"/>
</dbReference>
<evidence type="ECO:0000256" key="21">
    <source>
        <dbReference type="ARBA" id="ARBA00075949"/>
    </source>
</evidence>
<dbReference type="KEGG" id="kaf:KAFR_0I00520"/>
<dbReference type="Pfam" id="PF01070">
    <property type="entry name" value="FMN_dh"/>
    <property type="match status" value="1"/>
</dbReference>
<evidence type="ECO:0000256" key="11">
    <source>
        <dbReference type="ARBA" id="ARBA00022946"/>
    </source>
</evidence>
<evidence type="ECO:0000256" key="7">
    <source>
        <dbReference type="ARBA" id="ARBA00022630"/>
    </source>
</evidence>
<feature type="domain" description="Cytochrome b5 heme-binding" evidence="24">
    <location>
        <begin position="80"/>
        <end position="157"/>
    </location>
</feature>
<evidence type="ECO:0000256" key="9">
    <source>
        <dbReference type="ARBA" id="ARBA00022660"/>
    </source>
</evidence>
<dbReference type="GO" id="GO:0006089">
    <property type="term" value="P:lactate metabolic process"/>
    <property type="evidence" value="ECO:0007669"/>
    <property type="project" value="EnsemblFungi"/>
</dbReference>
<evidence type="ECO:0000256" key="8">
    <source>
        <dbReference type="ARBA" id="ARBA00022643"/>
    </source>
</evidence>
<evidence type="ECO:0000256" key="18">
    <source>
        <dbReference type="ARBA" id="ARBA00061589"/>
    </source>
</evidence>
<comment type="cofactor">
    <cofactor evidence="1">
        <name>FMN</name>
        <dbReference type="ChEBI" id="CHEBI:58210"/>
    </cofactor>
</comment>
<dbReference type="HOGENOM" id="CLU_020639_1_1_1"/>
<evidence type="ECO:0000313" key="26">
    <source>
        <dbReference type="EMBL" id="CCF59833.1"/>
    </source>
</evidence>
<keyword evidence="11" id="KW-0809">Transit peptide</keyword>
<evidence type="ECO:0000256" key="10">
    <source>
        <dbReference type="ARBA" id="ARBA00022723"/>
    </source>
</evidence>
<dbReference type="Gene3D" id="3.20.20.70">
    <property type="entry name" value="Aldolase class I"/>
    <property type="match status" value="1"/>
</dbReference>
<keyword evidence="6" id="KW-0349">Heme</keyword>
<dbReference type="eggNOG" id="KOG0538">
    <property type="taxonomic scope" value="Eukaryota"/>
</dbReference>
<dbReference type="GO" id="GO:0020037">
    <property type="term" value="F:heme binding"/>
    <property type="evidence" value="ECO:0007669"/>
    <property type="project" value="InterPro"/>
</dbReference>
<gene>
    <name evidence="26" type="primary">KAFR0I00520</name>
    <name evidence="26" type="ORF">KAFR_0I00520</name>
</gene>
<accession>H2AZN3</accession>
<protein>
    <recommendedName>
        <fullName evidence="20">L-lactate dehydrogenase (cytochrome)</fullName>
        <ecNumber evidence="19">1.1.2.3</ecNumber>
    </recommendedName>
    <alternativeName>
        <fullName evidence="22">Cytochrome b2</fullName>
    </alternativeName>
    <alternativeName>
        <fullName evidence="21">Flavocytochrome b2</fullName>
    </alternativeName>
    <alternativeName>
        <fullName evidence="23">L-lactate ferricytochrome c oxidoreductase</fullName>
    </alternativeName>
</protein>
<dbReference type="GO" id="GO:0005758">
    <property type="term" value="C:mitochondrial intermembrane space"/>
    <property type="evidence" value="ECO:0007669"/>
    <property type="project" value="UniProtKB-SubCell"/>
</dbReference>
<keyword evidence="15" id="KW-0496">Mitochondrion</keyword>
<dbReference type="GeneID" id="13883470"/>
<dbReference type="InterPro" id="IPR036400">
    <property type="entry name" value="Cyt_B5-like_heme/steroid_sf"/>
</dbReference>
<keyword evidence="5" id="KW-0813">Transport</keyword>
<evidence type="ECO:0000256" key="1">
    <source>
        <dbReference type="ARBA" id="ARBA00001917"/>
    </source>
</evidence>
<dbReference type="FunFam" id="3.20.20.70:FF:000062">
    <property type="entry name" value="Cytochrome b2, mitochondrial, putative"/>
    <property type="match status" value="1"/>
</dbReference>
<dbReference type="Pfam" id="PF00173">
    <property type="entry name" value="Cyt-b5"/>
    <property type="match status" value="1"/>
</dbReference>
<dbReference type="EC" id="1.1.2.3" evidence="19"/>
<dbReference type="SUPFAM" id="SSF55856">
    <property type="entry name" value="Cytochrome b5-like heme/steroid binding domain"/>
    <property type="match status" value="1"/>
</dbReference>
<dbReference type="PANTHER" id="PTHR10578:SF148">
    <property type="entry name" value="L-LACTATE DEHYDROGENASE (CYTOCHROME)"/>
    <property type="match status" value="1"/>
</dbReference>
<evidence type="ECO:0000256" key="20">
    <source>
        <dbReference type="ARBA" id="ARBA00068515"/>
    </source>
</evidence>
<evidence type="ECO:0000256" key="22">
    <source>
        <dbReference type="ARBA" id="ARBA00078774"/>
    </source>
</evidence>
<dbReference type="STRING" id="1071382.H2AZN3"/>
<keyword evidence="9" id="KW-0679">Respiratory chain</keyword>
<evidence type="ECO:0000256" key="6">
    <source>
        <dbReference type="ARBA" id="ARBA00022617"/>
    </source>
</evidence>
<dbReference type="eggNOG" id="KOG0537">
    <property type="taxonomic scope" value="Eukaryota"/>
</dbReference>
<evidence type="ECO:0000256" key="13">
    <source>
        <dbReference type="ARBA" id="ARBA00023002"/>
    </source>
</evidence>
<sequence>MFNSRYVFQLSRLTLRKRPFDGISVRRMSTRHFVSNSKIPRFQTRNLLFYTTLTAASLSSFYLYSDIDGPCTISNEAITTRLILPEEVAKHKTPDDCWVVINGYVYDITSFIMSHPGGPDVLETNAGKDVTAIFVPLHAPGVLEKYLPRELKLGKLQGSMPEELVCPPYAPGETKEDIMRKENLRANLPPLESILNLYDFERLASLILSNQAWAYYSSAADDEITLRENHLAYHRLFFKPRVLVDVSNIDLKTEMLGEPTEVPFYVTATALCKLGNPNEGEKDIARGCGLAHKLVPQMLSTLASCSPDEVAEAKVKSEQLQWYQLYINSDRKITRNLVKHVEELGYKAIFVTVDAPLMGSREKDLKIKFSTTKQGPKIMKETEKLEDTEKVTHGASQALSEFIDPSITWKDIKELQKITKLPIVIKGIQRREDVIKAAEVGCSGVVLSNHGGRQLDFSRAPIEVLAETMPELKKRGLDQHFDVFIDGGIRRGTDIIKALCLGAKGVGLGRPFLYANSCYGKEGVAKAIELLTKEMETSMKLLGAQSVKDLNESFLDLSALHQKSVNVPIDSLYNDVYKAPTTIEVE</sequence>
<dbReference type="PROSITE" id="PS51349">
    <property type="entry name" value="FMN_HYDROXY_ACID_DH_2"/>
    <property type="match status" value="1"/>
</dbReference>
<keyword evidence="10" id="KW-0479">Metal-binding</keyword>
<evidence type="ECO:0000256" key="14">
    <source>
        <dbReference type="ARBA" id="ARBA00023004"/>
    </source>
</evidence>
<reference evidence="26 27" key="1">
    <citation type="journal article" date="2011" name="Proc. Natl. Acad. Sci. U.S.A.">
        <title>Evolutionary erosion of yeast sex chromosomes by mating-type switching accidents.</title>
        <authorList>
            <person name="Gordon J.L."/>
            <person name="Armisen D."/>
            <person name="Proux-Wera E."/>
            <person name="Oheigeartaigh S.S."/>
            <person name="Byrne K.P."/>
            <person name="Wolfe K.H."/>
        </authorList>
    </citation>
    <scope>NUCLEOTIDE SEQUENCE [LARGE SCALE GENOMIC DNA]</scope>
    <source>
        <strain evidence="27">ATCC 22294 / BCRC 22015 / CBS 2517 / CECT 1963 / NBRC 1671 / NRRL Y-8276</strain>
    </source>
</reference>
<dbReference type="Proteomes" id="UP000005220">
    <property type="component" value="Chromosome 9"/>
</dbReference>
<evidence type="ECO:0000256" key="16">
    <source>
        <dbReference type="ARBA" id="ARBA00052399"/>
    </source>
</evidence>
<dbReference type="InParanoid" id="H2AZN3"/>
<comment type="catalytic activity">
    <reaction evidence="16">
        <text>(S)-lactate + 2 Fe(III)-[cytochrome c] = 2 Fe(II)-[cytochrome c] + pyruvate + 2 H(+)</text>
        <dbReference type="Rhea" id="RHEA:19909"/>
        <dbReference type="Rhea" id="RHEA-COMP:10350"/>
        <dbReference type="Rhea" id="RHEA-COMP:14399"/>
        <dbReference type="ChEBI" id="CHEBI:15361"/>
        <dbReference type="ChEBI" id="CHEBI:15378"/>
        <dbReference type="ChEBI" id="CHEBI:16651"/>
        <dbReference type="ChEBI" id="CHEBI:29033"/>
        <dbReference type="ChEBI" id="CHEBI:29034"/>
        <dbReference type="EC" id="1.1.2.3"/>
    </reaction>
    <physiologicalReaction direction="left-to-right" evidence="16">
        <dbReference type="Rhea" id="RHEA:19910"/>
    </physiologicalReaction>
</comment>
<evidence type="ECO:0000256" key="17">
    <source>
        <dbReference type="ARBA" id="ARBA00061137"/>
    </source>
</evidence>
<dbReference type="PANTHER" id="PTHR10578">
    <property type="entry name" value="S -2-HYDROXY-ACID OXIDASE-RELATED"/>
    <property type="match status" value="1"/>
</dbReference>
<feature type="domain" description="FMN hydroxy acid dehydrogenase" evidence="25">
    <location>
        <begin position="189"/>
        <end position="560"/>
    </location>
</feature>
<evidence type="ECO:0000313" key="27">
    <source>
        <dbReference type="Proteomes" id="UP000005220"/>
    </source>
</evidence>
<name>H2AZN3_KAZAF</name>
<comment type="subcellular location">
    <subcellularLocation>
        <location evidence="3">Mitochondrion intermembrane space</location>
    </subcellularLocation>
</comment>
<comment type="similarity">
    <text evidence="18">In the N-terminal section; belongs to the cytochrome b5 family.</text>
</comment>
<dbReference type="InterPro" id="IPR037458">
    <property type="entry name" value="L-MDH/L-LDH_FMN-bd"/>
</dbReference>
<comment type="cofactor">
    <cofactor evidence="2">
        <name>heme b</name>
        <dbReference type="ChEBI" id="CHEBI:60344"/>
    </cofactor>
</comment>
<keyword evidence="8" id="KW-0288">FMN</keyword>
<dbReference type="RefSeq" id="XP_003958968.1">
    <property type="nucleotide sequence ID" value="XM_003958919.1"/>
</dbReference>
<dbReference type="SMART" id="SM01117">
    <property type="entry name" value="Cyt-b5"/>
    <property type="match status" value="1"/>
</dbReference>
<dbReference type="OrthoDB" id="1925334at2759"/>